<evidence type="ECO:0000313" key="2">
    <source>
        <dbReference type="Proteomes" id="UP000324298"/>
    </source>
</evidence>
<keyword evidence="2" id="KW-1185">Reference proteome</keyword>
<dbReference type="Pfam" id="PF03783">
    <property type="entry name" value="CsgG"/>
    <property type="match status" value="1"/>
</dbReference>
<dbReference type="OrthoDB" id="9823347at2"/>
<dbReference type="Proteomes" id="UP000324298">
    <property type="component" value="Unassembled WGS sequence"/>
</dbReference>
<evidence type="ECO:0000313" key="1">
    <source>
        <dbReference type="EMBL" id="KAA0893270.1"/>
    </source>
</evidence>
<dbReference type="GO" id="GO:0030288">
    <property type="term" value="C:outer membrane-bounded periplasmic space"/>
    <property type="evidence" value="ECO:0007669"/>
    <property type="project" value="InterPro"/>
</dbReference>
<protein>
    <submittedName>
        <fullName evidence="1">Uncharacterized protein</fullName>
    </submittedName>
</protein>
<accession>A0A5A9XKH8</accession>
<gene>
    <name evidence="1" type="ORF">ET418_05495</name>
</gene>
<dbReference type="Gene3D" id="3.40.50.10610">
    <property type="entry name" value="ABC-type transport auxiliary lipoprotein component"/>
    <property type="match status" value="1"/>
</dbReference>
<dbReference type="RefSeq" id="WP_149306587.1">
    <property type="nucleotide sequence ID" value="NZ_SRSD01000003.1"/>
</dbReference>
<proteinExistence type="predicted"/>
<comment type="caution">
    <text evidence="1">The sequence shown here is derived from an EMBL/GenBank/DDBJ whole genome shotgun (WGS) entry which is preliminary data.</text>
</comment>
<name>A0A5A9XKH8_9BACT</name>
<organism evidence="1 2">
    <name type="scientific">Oryzomonas rubra</name>
    <dbReference type="NCBI Taxonomy" id="2509454"/>
    <lineage>
        <taxon>Bacteria</taxon>
        <taxon>Pseudomonadati</taxon>
        <taxon>Thermodesulfobacteriota</taxon>
        <taxon>Desulfuromonadia</taxon>
        <taxon>Geobacterales</taxon>
        <taxon>Geobacteraceae</taxon>
        <taxon>Oryzomonas</taxon>
    </lineage>
</organism>
<dbReference type="AlphaFoldDB" id="A0A5A9XKH8"/>
<dbReference type="EMBL" id="SRSD01000003">
    <property type="protein sequence ID" value="KAA0893270.1"/>
    <property type="molecule type" value="Genomic_DNA"/>
</dbReference>
<reference evidence="1 2" key="1">
    <citation type="submission" date="2019-04" db="EMBL/GenBank/DDBJ databases">
        <title>Geobacter ruber sp. nov., ferric-reducing bacteria isolated from paddy soil.</title>
        <authorList>
            <person name="Xu Z."/>
            <person name="Masuda Y."/>
            <person name="Itoh H."/>
            <person name="Senoo K."/>
        </authorList>
    </citation>
    <scope>NUCLEOTIDE SEQUENCE [LARGE SCALE GENOMIC DNA]</scope>
    <source>
        <strain evidence="1 2">Red88</strain>
    </source>
</reference>
<dbReference type="InterPro" id="IPR005534">
    <property type="entry name" value="Curli_assmbl/transp-comp_CsgG"/>
</dbReference>
<sequence length="191" mass="20630">MKRIICHIILCIPLAGCSLFRSPPDTRTVALMPFFSTASSKSIGQEAADRVALELVAKGYIVIDRSTATALVNETKFYGSGLSDDMRNALQSRNIAAVVFGSVNDFSCETIRSPSLVASLASNMDKKNRCTVSLTAKIADTTTGRLLWGVTINDTSEGVNLTAMELMKSLIRKADIKETLPPSLNEQAKPE</sequence>